<sequence>MDGSDLSPYVPALLDRIAELEPERIILIKADVFRVAYPALAAAGLPVSQVRIPFPSSGRQREFAVAFGRALAGE</sequence>
<evidence type="ECO:0000313" key="1">
    <source>
        <dbReference type="EMBL" id="BBZ60645.1"/>
    </source>
</evidence>
<name>A0AAD1IV94_MYCMB</name>
<dbReference type="EMBL" id="AP022617">
    <property type="protein sequence ID" value="BBZ60645.1"/>
    <property type="molecule type" value="Genomic_DNA"/>
</dbReference>
<protein>
    <submittedName>
        <fullName evidence="1">Uncharacterized protein</fullName>
    </submittedName>
</protein>
<organism evidence="1 2">
    <name type="scientific">Mycolicibacterium monacense</name>
    <name type="common">Mycobacterium monacense</name>
    <dbReference type="NCBI Taxonomy" id="85693"/>
    <lineage>
        <taxon>Bacteria</taxon>
        <taxon>Bacillati</taxon>
        <taxon>Actinomycetota</taxon>
        <taxon>Actinomycetes</taxon>
        <taxon>Mycobacteriales</taxon>
        <taxon>Mycobacteriaceae</taxon>
        <taxon>Mycolicibacterium</taxon>
    </lineage>
</organism>
<keyword evidence="2" id="KW-1185">Reference proteome</keyword>
<evidence type="ECO:0000313" key="2">
    <source>
        <dbReference type="Proteomes" id="UP000466039"/>
    </source>
</evidence>
<gene>
    <name evidence="1" type="ORF">MMON_19460</name>
</gene>
<accession>A0AAD1IV94</accession>
<reference evidence="1 2" key="1">
    <citation type="journal article" date="2019" name="Emerg. Microbes Infect.">
        <title>Comprehensive subspecies identification of 175 nontuberculous mycobacteria species based on 7547 genomic profiles.</title>
        <authorList>
            <person name="Matsumoto Y."/>
            <person name="Kinjo T."/>
            <person name="Motooka D."/>
            <person name="Nabeya D."/>
            <person name="Jung N."/>
            <person name="Uechi K."/>
            <person name="Horii T."/>
            <person name="Iida T."/>
            <person name="Fujita J."/>
            <person name="Nakamura S."/>
        </authorList>
    </citation>
    <scope>NUCLEOTIDE SEQUENCE [LARGE SCALE GENOMIC DNA]</scope>
    <source>
        <strain evidence="1 2">JCM 15658</strain>
    </source>
</reference>
<dbReference type="Proteomes" id="UP000466039">
    <property type="component" value="Chromosome"/>
</dbReference>
<dbReference type="RefSeq" id="WP_235679507.1">
    <property type="nucleotide sequence ID" value="NZ_AP022617.1"/>
</dbReference>
<proteinExistence type="predicted"/>
<dbReference type="AlphaFoldDB" id="A0AAD1IV94"/>